<name>A0A0A9E1Q8_ARUDO</name>
<evidence type="ECO:0000313" key="1">
    <source>
        <dbReference type="EMBL" id="JAD89927.1"/>
    </source>
</evidence>
<proteinExistence type="predicted"/>
<reference evidence="1" key="2">
    <citation type="journal article" date="2015" name="Data Brief">
        <title>Shoot transcriptome of the giant reed, Arundo donax.</title>
        <authorList>
            <person name="Barrero R.A."/>
            <person name="Guerrero F.D."/>
            <person name="Moolhuijzen P."/>
            <person name="Goolsby J.A."/>
            <person name="Tidwell J."/>
            <person name="Bellgard S.E."/>
            <person name="Bellgard M.I."/>
        </authorList>
    </citation>
    <scope>NUCLEOTIDE SEQUENCE</scope>
    <source>
        <tissue evidence="1">Shoot tissue taken approximately 20 cm above the soil surface</tissue>
    </source>
</reference>
<accession>A0A0A9E1Q8</accession>
<dbReference type="EMBL" id="GBRH01207968">
    <property type="protein sequence ID" value="JAD89927.1"/>
    <property type="molecule type" value="Transcribed_RNA"/>
</dbReference>
<dbReference type="AlphaFoldDB" id="A0A0A9E1Q8"/>
<organism evidence="1">
    <name type="scientific">Arundo donax</name>
    <name type="common">Giant reed</name>
    <name type="synonym">Donax arundinaceus</name>
    <dbReference type="NCBI Taxonomy" id="35708"/>
    <lineage>
        <taxon>Eukaryota</taxon>
        <taxon>Viridiplantae</taxon>
        <taxon>Streptophyta</taxon>
        <taxon>Embryophyta</taxon>
        <taxon>Tracheophyta</taxon>
        <taxon>Spermatophyta</taxon>
        <taxon>Magnoliopsida</taxon>
        <taxon>Liliopsida</taxon>
        <taxon>Poales</taxon>
        <taxon>Poaceae</taxon>
        <taxon>PACMAD clade</taxon>
        <taxon>Arundinoideae</taxon>
        <taxon>Arundineae</taxon>
        <taxon>Arundo</taxon>
    </lineage>
</organism>
<sequence length="55" mass="6749">MRIRNPITEVREQVVYLWRTCIFAHYRFFKIHLNIFTVNLRIIFYFIPLSTGITS</sequence>
<protein>
    <submittedName>
        <fullName evidence="1">Uncharacterized protein</fullName>
    </submittedName>
</protein>
<reference evidence="1" key="1">
    <citation type="submission" date="2014-09" db="EMBL/GenBank/DDBJ databases">
        <authorList>
            <person name="Magalhaes I.L.F."/>
            <person name="Oliveira U."/>
            <person name="Santos F.R."/>
            <person name="Vidigal T.H.D.A."/>
            <person name="Brescovit A.D."/>
            <person name="Santos A.J."/>
        </authorList>
    </citation>
    <scope>NUCLEOTIDE SEQUENCE</scope>
    <source>
        <tissue evidence="1">Shoot tissue taken approximately 20 cm above the soil surface</tissue>
    </source>
</reference>